<dbReference type="KEGG" id="dpl:KGM_209901"/>
<keyword evidence="10" id="KW-1185">Reference proteome</keyword>
<sequence>MSYLRGSENYVWCTTSVLGKGATGAVYQGVNKNNGEPVAVKTFNQVSHMRPHEVQMREFEVLKKVKHENIVKLLAIEEEQESRGKVIVMELCTGGSLFNILDDPENTYGLQEDEFLLVLEHLTAGMKHLRDNNLVHRDLKPGNIMKFINEDGTTTYKLTDFGAARELQEEEQFVSLYGTEEYLHPDMYERAVLRKPVGKSFGATVDLWSIGVTLYHVATGQLPFRPYGGRRNKETMFYITTKKISGVISGTQTTENGPIEWSRELPSHCQLSVGLRKLVTPLLAGLLEIDPPRIWTFDRFFSEVQTATSTKPVHIFHVNKAASIKVFLKPEEKYEHLQNYICEQTSVVAESQILLYKDMLLLSEIDENTSGKNYPDTTAEVPLMLFNKNNNNVSMAPEPEIPKFPPFPNKLVVETDASLAKTACSVGHVIKRRVEALCAASQLCGACVSRWGALLASRLSGVAARAQALAAHASCLHDAARALDLAAAAHRLAQSAAGTPPAATTQDSWAASAALVSKEAEELRSAGNSLRARHVPPALRAHWDDALLQAPCPHDLHLHLKAKTLVDRLRESWQHLVRDRATHTLTYNDEQFHLLERITVAETGRRARALLQRASPLARTRADAIADWYKVAQTVYLQTQILDKDVAAVELKVLALAARLQDAERRSRAVMADVGAQLNAIKAESPVEAEKEKAPRRNCNGGRPARPAAGDSLSRPHSRRGVGVRALLSAHEEVSTRVAANSALVARLLHLTADCLDARCSACGAGDGDDDDQMVEINIDSSANDYRTDSKCWCNREDCCMYTGGDCDYGPQKTHPILSDIPDNNYTSRYTYNDSECTTTENSDSASATTSDESLSTLNSGIKTVIYGSVSSKDASSLPKDIDEDLNENECSKTKAACVVT</sequence>
<dbReference type="AlphaFoldDB" id="A0A212EJX9"/>
<dbReference type="InterPro" id="IPR051180">
    <property type="entry name" value="IKK"/>
</dbReference>
<dbReference type="GO" id="GO:0009967">
    <property type="term" value="P:positive regulation of signal transduction"/>
    <property type="evidence" value="ECO:0007669"/>
    <property type="project" value="UniProtKB-ARBA"/>
</dbReference>
<organism evidence="9 10">
    <name type="scientific">Danaus plexippus plexippus</name>
    <dbReference type="NCBI Taxonomy" id="278856"/>
    <lineage>
        <taxon>Eukaryota</taxon>
        <taxon>Metazoa</taxon>
        <taxon>Ecdysozoa</taxon>
        <taxon>Arthropoda</taxon>
        <taxon>Hexapoda</taxon>
        <taxon>Insecta</taxon>
        <taxon>Pterygota</taxon>
        <taxon>Neoptera</taxon>
        <taxon>Endopterygota</taxon>
        <taxon>Lepidoptera</taxon>
        <taxon>Glossata</taxon>
        <taxon>Ditrysia</taxon>
        <taxon>Papilionoidea</taxon>
        <taxon>Nymphalidae</taxon>
        <taxon>Danainae</taxon>
        <taxon>Danaini</taxon>
        <taxon>Danaina</taxon>
        <taxon>Danaus</taxon>
        <taxon>Danaus</taxon>
    </lineage>
</organism>
<dbReference type="Gene3D" id="1.20.1270.420">
    <property type="match status" value="1"/>
</dbReference>
<dbReference type="STRING" id="278856.A0A212EJX9"/>
<dbReference type="Gene3D" id="3.10.20.90">
    <property type="entry name" value="Phosphatidylinositol 3-kinase Catalytic Subunit, Chain A, domain 1"/>
    <property type="match status" value="1"/>
</dbReference>
<dbReference type="EMBL" id="AGBW02014361">
    <property type="protein sequence ID" value="OWR41799.1"/>
    <property type="molecule type" value="Genomic_DNA"/>
</dbReference>
<dbReference type="InterPro" id="IPR011009">
    <property type="entry name" value="Kinase-like_dom_sf"/>
</dbReference>
<dbReference type="SMART" id="SM00220">
    <property type="entry name" value="S_TKc"/>
    <property type="match status" value="1"/>
</dbReference>
<dbReference type="GO" id="GO:0005524">
    <property type="term" value="F:ATP binding"/>
    <property type="evidence" value="ECO:0007669"/>
    <property type="project" value="UniProtKB-UniRule"/>
</dbReference>
<dbReference type="Pfam" id="PF18396">
    <property type="entry name" value="TBK1_ULD"/>
    <property type="match status" value="1"/>
</dbReference>
<dbReference type="InterPro" id="IPR000719">
    <property type="entry name" value="Prot_kinase_dom"/>
</dbReference>
<evidence type="ECO:0000256" key="4">
    <source>
        <dbReference type="ARBA" id="ARBA00022679"/>
    </source>
</evidence>
<dbReference type="eggNOG" id="KOG4250">
    <property type="taxonomic scope" value="Eukaryota"/>
</dbReference>
<dbReference type="FunFam" id="1.10.510.10:FF:000100">
    <property type="entry name" value="inhibitor of nuclear factor kappa-B kinase subunit epsilon"/>
    <property type="match status" value="1"/>
</dbReference>
<dbReference type="PANTHER" id="PTHR22969">
    <property type="entry name" value="IKB KINASE"/>
    <property type="match status" value="1"/>
</dbReference>
<evidence type="ECO:0000256" key="2">
    <source>
        <dbReference type="ARBA" id="ARBA00022490"/>
    </source>
</evidence>
<dbReference type="FunCoup" id="A0A212EJX9">
    <property type="interactions" value="1270"/>
</dbReference>
<dbReference type="Gene3D" id="3.30.200.20">
    <property type="entry name" value="Phosphorylase Kinase, domain 1"/>
    <property type="match status" value="1"/>
</dbReference>
<keyword evidence="2" id="KW-0963">Cytoplasm</keyword>
<dbReference type="FunFam" id="3.30.200.20:FF:000106">
    <property type="entry name" value="serine/threonine-protein kinase TBK1 isoform X1"/>
    <property type="match status" value="1"/>
</dbReference>
<dbReference type="PROSITE" id="PS50011">
    <property type="entry name" value="PROTEIN_KINASE_DOM"/>
    <property type="match status" value="1"/>
</dbReference>
<evidence type="ECO:0000256" key="8">
    <source>
        <dbReference type="SAM" id="MobiDB-lite"/>
    </source>
</evidence>
<dbReference type="Pfam" id="PF18394">
    <property type="entry name" value="TBK1_CCD1"/>
    <property type="match status" value="1"/>
</dbReference>
<keyword evidence="7" id="KW-0067">ATP-binding</keyword>
<evidence type="ECO:0000256" key="1">
    <source>
        <dbReference type="ARBA" id="ARBA00004496"/>
    </source>
</evidence>
<dbReference type="Gene3D" id="1.10.510.10">
    <property type="entry name" value="Transferase(Phosphotransferase) domain 1"/>
    <property type="match status" value="1"/>
</dbReference>
<dbReference type="CDD" id="cd12219">
    <property type="entry name" value="Ubl_TBK1_like"/>
    <property type="match status" value="1"/>
</dbReference>
<dbReference type="SUPFAM" id="SSF56112">
    <property type="entry name" value="Protein kinase-like (PK-like)"/>
    <property type="match status" value="1"/>
</dbReference>
<dbReference type="GO" id="GO:0045089">
    <property type="term" value="P:positive regulation of innate immune response"/>
    <property type="evidence" value="ECO:0007669"/>
    <property type="project" value="UniProtKB-ARBA"/>
</dbReference>
<evidence type="ECO:0000256" key="3">
    <source>
        <dbReference type="ARBA" id="ARBA00022527"/>
    </source>
</evidence>
<feature type="region of interest" description="Disordered" evidence="8">
    <location>
        <begin position="685"/>
        <end position="718"/>
    </location>
</feature>
<keyword evidence="4" id="KW-0808">Transferase</keyword>
<dbReference type="GO" id="GO:0005737">
    <property type="term" value="C:cytoplasm"/>
    <property type="evidence" value="ECO:0007669"/>
    <property type="project" value="UniProtKB-SubCell"/>
</dbReference>
<evidence type="ECO:0000256" key="7">
    <source>
        <dbReference type="ARBA" id="ARBA00022840"/>
    </source>
</evidence>
<evidence type="ECO:0000256" key="6">
    <source>
        <dbReference type="ARBA" id="ARBA00022777"/>
    </source>
</evidence>
<dbReference type="GO" id="GO:0004674">
    <property type="term" value="F:protein serine/threonine kinase activity"/>
    <property type="evidence" value="ECO:0007669"/>
    <property type="project" value="UniProtKB-KW"/>
</dbReference>
<dbReference type="Pfam" id="PF00069">
    <property type="entry name" value="Pkinase"/>
    <property type="match status" value="1"/>
</dbReference>
<dbReference type="Proteomes" id="UP000007151">
    <property type="component" value="Unassembled WGS sequence"/>
</dbReference>
<gene>
    <name evidence="9" type="ORF">KGM_209901</name>
</gene>
<protein>
    <submittedName>
        <fullName evidence="9">Serine/threonine-protein kinase TBK1</fullName>
    </submittedName>
</protein>
<dbReference type="PANTHER" id="PTHR22969:SF15">
    <property type="entry name" value="FI05319P"/>
    <property type="match status" value="1"/>
</dbReference>
<keyword evidence="5" id="KW-0547">Nucleotide-binding</keyword>
<dbReference type="GO" id="GO:0006950">
    <property type="term" value="P:response to stress"/>
    <property type="evidence" value="ECO:0007669"/>
    <property type="project" value="UniProtKB-ARBA"/>
</dbReference>
<evidence type="ECO:0000313" key="10">
    <source>
        <dbReference type="Proteomes" id="UP000007151"/>
    </source>
</evidence>
<reference evidence="9 10" key="1">
    <citation type="journal article" date="2011" name="Cell">
        <title>The monarch butterfly genome yields insights into long-distance migration.</title>
        <authorList>
            <person name="Zhan S."/>
            <person name="Merlin C."/>
            <person name="Boore J.L."/>
            <person name="Reppert S.M."/>
        </authorList>
    </citation>
    <scope>NUCLEOTIDE SEQUENCE [LARGE SCALE GENOMIC DNA]</scope>
    <source>
        <strain evidence="9">F-2</strain>
    </source>
</reference>
<name>A0A212EJX9_DANPL</name>
<dbReference type="InterPro" id="IPR041087">
    <property type="entry name" value="TBK1_ULD"/>
</dbReference>
<dbReference type="PROSITE" id="PS00107">
    <property type="entry name" value="PROTEIN_KINASE_ATP"/>
    <property type="match status" value="1"/>
</dbReference>
<comment type="caution">
    <text evidence="9">The sequence shown here is derived from an EMBL/GenBank/DDBJ whole genome shotgun (WGS) entry which is preliminary data.</text>
</comment>
<proteinExistence type="predicted"/>
<dbReference type="InterPro" id="IPR041309">
    <property type="entry name" value="TBK1_CC1"/>
</dbReference>
<keyword evidence="6 9" id="KW-0418">Kinase</keyword>
<dbReference type="InterPro" id="IPR017441">
    <property type="entry name" value="Protein_kinase_ATP_BS"/>
</dbReference>
<dbReference type="OrthoDB" id="10013850at2759"/>
<comment type="subcellular location">
    <subcellularLocation>
        <location evidence="1">Cytoplasm</location>
    </subcellularLocation>
</comment>
<dbReference type="GO" id="GO:0010628">
    <property type="term" value="P:positive regulation of gene expression"/>
    <property type="evidence" value="ECO:0007669"/>
    <property type="project" value="UniProtKB-ARBA"/>
</dbReference>
<evidence type="ECO:0000256" key="5">
    <source>
        <dbReference type="ARBA" id="ARBA00022741"/>
    </source>
</evidence>
<keyword evidence="3" id="KW-0723">Serine/threonine-protein kinase</keyword>
<evidence type="ECO:0000313" key="9">
    <source>
        <dbReference type="EMBL" id="OWR41799.1"/>
    </source>
</evidence>
<accession>A0A212EJX9</accession>